<keyword evidence="1 2" id="KW-0238">DNA-binding</keyword>
<dbReference type="PIRSF" id="PIRSF002070">
    <property type="entry name" value="SSB"/>
    <property type="match status" value="1"/>
</dbReference>
<dbReference type="HAMAP" id="MF_00984">
    <property type="entry name" value="SSB"/>
    <property type="match status" value="1"/>
</dbReference>
<dbReference type="Gene3D" id="2.40.50.140">
    <property type="entry name" value="Nucleic acid-binding proteins"/>
    <property type="match status" value="1"/>
</dbReference>
<sequence length="125" mass="13887">MINQVTLIGNLTRNPEVKHTADGTPVLQTTIAVNRPYRNAKGETDTDFVSCTIWGRLAETASKYSSKGSLVAVVGMIQTRNYKDANGKTVYVTEVLVQTIRFLNKRHQQVESKQPPESIQTVPLI</sequence>
<dbReference type="InterPro" id="IPR011344">
    <property type="entry name" value="ssDNA-bd"/>
</dbReference>
<evidence type="ECO:0000313" key="5">
    <source>
        <dbReference type="Proteomes" id="UP000215545"/>
    </source>
</evidence>
<dbReference type="SUPFAM" id="SSF50249">
    <property type="entry name" value="Nucleic acid-binding proteins"/>
    <property type="match status" value="1"/>
</dbReference>
<protein>
    <recommendedName>
        <fullName evidence="2 3">Single-stranded DNA-binding protein</fullName>
        <shortName evidence="2">SSB</shortName>
    </recommendedName>
</protein>
<dbReference type="InterPro" id="IPR000424">
    <property type="entry name" value="Primosome_PriB/ssb"/>
</dbReference>
<dbReference type="CDD" id="cd04496">
    <property type="entry name" value="SSB_OBF"/>
    <property type="match status" value="1"/>
</dbReference>
<keyword evidence="5" id="KW-1185">Reference proteome</keyword>
<proteinExistence type="inferred from homology"/>
<evidence type="ECO:0000313" key="4">
    <source>
        <dbReference type="EMBL" id="OXS79449.1"/>
    </source>
</evidence>
<organism evidence="4 5">
    <name type="scientific">Domibacillus enclensis</name>
    <dbReference type="NCBI Taxonomy" id="1017273"/>
    <lineage>
        <taxon>Bacteria</taxon>
        <taxon>Bacillati</taxon>
        <taxon>Bacillota</taxon>
        <taxon>Bacilli</taxon>
        <taxon>Bacillales</taxon>
        <taxon>Bacillaceae</taxon>
        <taxon>Domibacillus</taxon>
    </lineage>
</organism>
<dbReference type="PANTHER" id="PTHR10302">
    <property type="entry name" value="SINGLE-STRANDED DNA-BINDING PROTEIN"/>
    <property type="match status" value="1"/>
</dbReference>
<accession>A0ABX4EBR6</accession>
<dbReference type="PROSITE" id="PS50935">
    <property type="entry name" value="SSB"/>
    <property type="match status" value="1"/>
</dbReference>
<evidence type="ECO:0000256" key="3">
    <source>
        <dbReference type="PIRNR" id="PIRNR002070"/>
    </source>
</evidence>
<evidence type="ECO:0000256" key="2">
    <source>
        <dbReference type="HAMAP-Rule" id="MF_00984"/>
    </source>
</evidence>
<reference evidence="5" key="1">
    <citation type="submission" date="2017-03" db="EMBL/GenBank/DDBJ databases">
        <title>Bacillus sp. V-88(T) DSM27956, whole genome shotgun sequencing project.</title>
        <authorList>
            <person name="Dastager S.G."/>
            <person name="Neurgaonkar P.S."/>
            <person name="Dharne M.S."/>
        </authorList>
    </citation>
    <scope>NUCLEOTIDE SEQUENCE [LARGE SCALE GENOMIC DNA]</scope>
    <source>
        <strain evidence="5">DSM 25145</strain>
    </source>
</reference>
<comment type="subunit">
    <text evidence="2">Homotetramer.</text>
</comment>
<gene>
    <name evidence="4" type="ORF">B1B05_04380</name>
</gene>
<dbReference type="PANTHER" id="PTHR10302:SF27">
    <property type="entry name" value="SINGLE-STRANDED DNA-BINDING PROTEIN"/>
    <property type="match status" value="1"/>
</dbReference>
<dbReference type="InterPro" id="IPR012340">
    <property type="entry name" value="NA-bd_OB-fold"/>
</dbReference>
<comment type="caution">
    <text evidence="4">The sequence shown here is derived from an EMBL/GenBank/DDBJ whole genome shotgun (WGS) entry which is preliminary data.</text>
</comment>
<name>A0ABX4EBR6_9BACI</name>
<dbReference type="EMBL" id="MWSK01000002">
    <property type="protein sequence ID" value="OXS79449.1"/>
    <property type="molecule type" value="Genomic_DNA"/>
</dbReference>
<dbReference type="Pfam" id="PF00436">
    <property type="entry name" value="SSB"/>
    <property type="match status" value="1"/>
</dbReference>
<dbReference type="NCBIfam" id="TIGR00621">
    <property type="entry name" value="ssb"/>
    <property type="match status" value="1"/>
</dbReference>
<dbReference type="GO" id="GO:0003677">
    <property type="term" value="F:DNA binding"/>
    <property type="evidence" value="ECO:0007669"/>
    <property type="project" value="UniProtKB-KW"/>
</dbReference>
<comment type="caution">
    <text evidence="2">Lacks conserved residue(s) required for the propagation of feature annotation.</text>
</comment>
<dbReference type="Proteomes" id="UP000215545">
    <property type="component" value="Unassembled WGS sequence"/>
</dbReference>
<evidence type="ECO:0000256" key="1">
    <source>
        <dbReference type="ARBA" id="ARBA00023125"/>
    </source>
</evidence>